<name>A0A3N2BZP0_9MICO</name>
<evidence type="ECO:0000313" key="3">
    <source>
        <dbReference type="EMBL" id="ROR80707.1"/>
    </source>
</evidence>
<keyword evidence="2" id="KW-0812">Transmembrane</keyword>
<reference evidence="3 4" key="1">
    <citation type="submission" date="2018-11" db="EMBL/GenBank/DDBJ databases">
        <title>Sequencing the genomes of 1000 actinobacteria strains.</title>
        <authorList>
            <person name="Klenk H.-P."/>
        </authorList>
    </citation>
    <scope>NUCLEOTIDE SEQUENCE [LARGE SCALE GENOMIC DNA]</scope>
    <source>
        <strain evidence="3 4">DSM 14012</strain>
    </source>
</reference>
<dbReference type="SUPFAM" id="SSF103473">
    <property type="entry name" value="MFS general substrate transporter"/>
    <property type="match status" value="1"/>
</dbReference>
<dbReference type="EMBL" id="RKHL01000001">
    <property type="protein sequence ID" value="ROR80707.1"/>
    <property type="molecule type" value="Genomic_DNA"/>
</dbReference>
<sequence length="159" mass="16370">MTDATGQPAPEAQHPSDPTGPTPSTEPDTEVATVYSSGSVSVRRSPRYWRFLVIGAVVGIIAALILTFAFPGSADYSLTQVFGFLLLVCVVVFGAIALVIGLLIDRSMARRTRIVAADRVDVHPAGTPAADAEPNGSASAEPGESGPPNPPIAEGSGRS</sequence>
<feature type="transmembrane region" description="Helical" evidence="2">
    <location>
        <begin position="51"/>
        <end position="70"/>
    </location>
</feature>
<evidence type="ECO:0000313" key="4">
    <source>
        <dbReference type="Proteomes" id="UP000266915"/>
    </source>
</evidence>
<feature type="transmembrane region" description="Helical" evidence="2">
    <location>
        <begin position="82"/>
        <end position="104"/>
    </location>
</feature>
<dbReference type="Proteomes" id="UP000266915">
    <property type="component" value="Unassembled WGS sequence"/>
</dbReference>
<dbReference type="RefSeq" id="WP_200811390.1">
    <property type="nucleotide sequence ID" value="NZ_FXAP01000003.1"/>
</dbReference>
<comment type="caution">
    <text evidence="3">The sequence shown here is derived from an EMBL/GenBank/DDBJ whole genome shotgun (WGS) entry which is preliminary data.</text>
</comment>
<proteinExistence type="predicted"/>
<keyword evidence="2" id="KW-0472">Membrane</keyword>
<feature type="region of interest" description="Disordered" evidence="1">
    <location>
        <begin position="124"/>
        <end position="159"/>
    </location>
</feature>
<evidence type="ECO:0000256" key="1">
    <source>
        <dbReference type="SAM" id="MobiDB-lite"/>
    </source>
</evidence>
<gene>
    <name evidence="3" type="ORF">EDD42_0750</name>
</gene>
<dbReference type="InterPro" id="IPR036259">
    <property type="entry name" value="MFS_trans_sf"/>
</dbReference>
<accession>A0A3N2BZP0</accession>
<dbReference type="AlphaFoldDB" id="A0A3N2BZP0"/>
<organism evidence="3 4">
    <name type="scientific">Plantibacter flavus</name>
    <dbReference type="NCBI Taxonomy" id="150123"/>
    <lineage>
        <taxon>Bacteria</taxon>
        <taxon>Bacillati</taxon>
        <taxon>Actinomycetota</taxon>
        <taxon>Actinomycetes</taxon>
        <taxon>Micrococcales</taxon>
        <taxon>Microbacteriaceae</taxon>
        <taxon>Plantibacter</taxon>
    </lineage>
</organism>
<keyword evidence="2" id="KW-1133">Transmembrane helix</keyword>
<feature type="region of interest" description="Disordered" evidence="1">
    <location>
        <begin position="1"/>
        <end position="32"/>
    </location>
</feature>
<evidence type="ECO:0000256" key="2">
    <source>
        <dbReference type="SAM" id="Phobius"/>
    </source>
</evidence>
<protein>
    <recommendedName>
        <fullName evidence="5">MFS transporter</fullName>
    </recommendedName>
</protein>
<keyword evidence="4" id="KW-1185">Reference proteome</keyword>
<evidence type="ECO:0008006" key="5">
    <source>
        <dbReference type="Google" id="ProtNLM"/>
    </source>
</evidence>